<dbReference type="Proteomes" id="UP000217446">
    <property type="component" value="Unassembled WGS sequence"/>
</dbReference>
<organism evidence="1 2">
    <name type="scientific">Streptomyces olivochromogenes</name>
    <dbReference type="NCBI Taxonomy" id="1963"/>
    <lineage>
        <taxon>Bacteria</taxon>
        <taxon>Bacillati</taxon>
        <taxon>Actinomycetota</taxon>
        <taxon>Actinomycetes</taxon>
        <taxon>Kitasatosporales</taxon>
        <taxon>Streptomycetaceae</taxon>
        <taxon>Streptomyces</taxon>
    </lineage>
</organism>
<accession>A0A250V827</accession>
<evidence type="ECO:0000313" key="1">
    <source>
        <dbReference type="EMBL" id="GAX50166.1"/>
    </source>
</evidence>
<name>A0A250V827_STROL</name>
<protein>
    <submittedName>
        <fullName evidence="1">Uncharacterized protein</fullName>
    </submittedName>
</protein>
<proteinExistence type="predicted"/>
<dbReference type="AlphaFoldDB" id="A0A250V827"/>
<comment type="caution">
    <text evidence="1">The sequence shown here is derived from an EMBL/GenBank/DDBJ whole genome shotgun (WGS) entry which is preliminary data.</text>
</comment>
<keyword evidence="2" id="KW-1185">Reference proteome</keyword>
<reference evidence="2" key="1">
    <citation type="submission" date="2017-05" db="EMBL/GenBank/DDBJ databases">
        <title>Streptomyces olivochromogenes NBRC 3561 whole genome shotgun sequence.</title>
        <authorList>
            <person name="Dohra H."/>
            <person name="Kodani S."/>
        </authorList>
    </citation>
    <scope>NUCLEOTIDE SEQUENCE [LARGE SCALE GENOMIC DNA]</scope>
    <source>
        <strain evidence="2">NBRC 3561</strain>
    </source>
</reference>
<dbReference type="RefSeq" id="WP_067370110.1">
    <property type="nucleotide sequence ID" value="NZ_BDQI01000002.1"/>
</dbReference>
<gene>
    <name evidence="1" type="ORF">SO3561_01661</name>
</gene>
<sequence length="101" mass="10907">MLRIPEIVVGPVETLEDLLRCLGRQVSDPRQVVSRPGEVAALLVGPEADAPLPVYVDPLLQGQPAALALLFTVMYSPITVNLMMDRRLTPVQAAEHLGISP</sequence>
<dbReference type="EMBL" id="BDQI01000002">
    <property type="protein sequence ID" value="GAX50166.1"/>
    <property type="molecule type" value="Genomic_DNA"/>
</dbReference>
<evidence type="ECO:0000313" key="2">
    <source>
        <dbReference type="Proteomes" id="UP000217446"/>
    </source>
</evidence>